<evidence type="ECO:0000313" key="2">
    <source>
        <dbReference type="EMBL" id="MFD2627661.1"/>
    </source>
</evidence>
<dbReference type="RefSeq" id="WP_379560319.1">
    <property type="nucleotide sequence ID" value="NZ_JBHUMX010000005.1"/>
</dbReference>
<keyword evidence="1" id="KW-0472">Membrane</keyword>
<dbReference type="InterPro" id="IPR009293">
    <property type="entry name" value="UPF0478"/>
</dbReference>
<sequence>MEGIFYLAILLLAIAFAIVVTYVAVVLKRLSDNIKSMGKTLGEFEKKLQYITPPLKETIRETGSTIDDIQEKLDATDSVFDTVDHVGTTVNSTNDFIKSNYTKLSDEEMEKKTKPFQEAIRWSEAAYKILNMVKQAKKTSKKHELMVQNKETQLVPINPSGREDR</sequence>
<reference evidence="3" key="1">
    <citation type="journal article" date="2019" name="Int. J. Syst. Evol. Microbiol.">
        <title>The Global Catalogue of Microorganisms (GCM) 10K type strain sequencing project: providing services to taxonomists for standard genome sequencing and annotation.</title>
        <authorList>
            <consortium name="The Broad Institute Genomics Platform"/>
            <consortium name="The Broad Institute Genome Sequencing Center for Infectious Disease"/>
            <person name="Wu L."/>
            <person name="Ma J."/>
        </authorList>
    </citation>
    <scope>NUCLEOTIDE SEQUENCE [LARGE SCALE GENOMIC DNA]</scope>
    <source>
        <strain evidence="3">TISTR 1858</strain>
    </source>
</reference>
<evidence type="ECO:0000256" key="1">
    <source>
        <dbReference type="SAM" id="Phobius"/>
    </source>
</evidence>
<keyword evidence="3" id="KW-1185">Reference proteome</keyword>
<evidence type="ECO:0000313" key="3">
    <source>
        <dbReference type="Proteomes" id="UP001597451"/>
    </source>
</evidence>
<organism evidence="2 3">
    <name type="scientific">Oceanobacillus kapialis</name>
    <dbReference type="NCBI Taxonomy" id="481353"/>
    <lineage>
        <taxon>Bacteria</taxon>
        <taxon>Bacillati</taxon>
        <taxon>Bacillota</taxon>
        <taxon>Bacilli</taxon>
        <taxon>Bacillales</taxon>
        <taxon>Bacillaceae</taxon>
        <taxon>Oceanobacillus</taxon>
    </lineage>
</organism>
<name>A0ABW5PWS3_9BACI</name>
<proteinExistence type="predicted"/>
<keyword evidence="1" id="KW-0812">Transmembrane</keyword>
<dbReference type="Proteomes" id="UP001597451">
    <property type="component" value="Unassembled WGS sequence"/>
</dbReference>
<feature type="transmembrane region" description="Helical" evidence="1">
    <location>
        <begin position="6"/>
        <end position="27"/>
    </location>
</feature>
<protein>
    <submittedName>
        <fullName evidence="2">DUF948 domain-containing protein</fullName>
    </submittedName>
</protein>
<dbReference type="PANTHER" id="PTHR40070:SF1">
    <property type="entry name" value="UPF0478 PROTEIN YTXG"/>
    <property type="match status" value="1"/>
</dbReference>
<dbReference type="EMBL" id="JBHUMX010000005">
    <property type="protein sequence ID" value="MFD2627661.1"/>
    <property type="molecule type" value="Genomic_DNA"/>
</dbReference>
<keyword evidence="1" id="KW-1133">Transmembrane helix</keyword>
<comment type="caution">
    <text evidence="2">The sequence shown here is derived from an EMBL/GenBank/DDBJ whole genome shotgun (WGS) entry which is preliminary data.</text>
</comment>
<dbReference type="Pfam" id="PF06103">
    <property type="entry name" value="DUF948"/>
    <property type="match status" value="1"/>
</dbReference>
<accession>A0ABW5PWS3</accession>
<dbReference type="PANTHER" id="PTHR40070">
    <property type="entry name" value="UPF0478 PROTEIN YTXG"/>
    <property type="match status" value="1"/>
</dbReference>
<gene>
    <name evidence="2" type="ORF">ACFSUN_02505</name>
</gene>